<dbReference type="Pfam" id="PF00078">
    <property type="entry name" value="RVT_1"/>
    <property type="match status" value="1"/>
</dbReference>
<name>A0A8T3AQZ2_DENNO</name>
<sequence>MYAGPVTCVQTQGGLTKYFPITVGLHQGSALSSYLFALVMDILTRHLQEDVPWCMLFVDDILLIHKTRDS</sequence>
<evidence type="ECO:0000313" key="3">
    <source>
        <dbReference type="Proteomes" id="UP000829196"/>
    </source>
</evidence>
<dbReference type="OrthoDB" id="1306011at2759"/>
<organism evidence="2 3">
    <name type="scientific">Dendrobium nobile</name>
    <name type="common">Orchid</name>
    <dbReference type="NCBI Taxonomy" id="94219"/>
    <lineage>
        <taxon>Eukaryota</taxon>
        <taxon>Viridiplantae</taxon>
        <taxon>Streptophyta</taxon>
        <taxon>Embryophyta</taxon>
        <taxon>Tracheophyta</taxon>
        <taxon>Spermatophyta</taxon>
        <taxon>Magnoliopsida</taxon>
        <taxon>Liliopsida</taxon>
        <taxon>Asparagales</taxon>
        <taxon>Orchidaceae</taxon>
        <taxon>Epidendroideae</taxon>
        <taxon>Malaxideae</taxon>
        <taxon>Dendrobiinae</taxon>
        <taxon>Dendrobium</taxon>
    </lineage>
</organism>
<dbReference type="SUPFAM" id="SSF56672">
    <property type="entry name" value="DNA/RNA polymerases"/>
    <property type="match status" value="1"/>
</dbReference>
<dbReference type="InterPro" id="IPR000477">
    <property type="entry name" value="RT_dom"/>
</dbReference>
<accession>A0A8T3AQZ2</accession>
<dbReference type="AlphaFoldDB" id="A0A8T3AQZ2"/>
<evidence type="ECO:0000313" key="2">
    <source>
        <dbReference type="EMBL" id="KAI0498557.1"/>
    </source>
</evidence>
<evidence type="ECO:0000259" key="1">
    <source>
        <dbReference type="PROSITE" id="PS50878"/>
    </source>
</evidence>
<dbReference type="SMR" id="A0A8T3AQZ2"/>
<proteinExistence type="predicted"/>
<dbReference type="EMBL" id="JAGYWB010000014">
    <property type="protein sequence ID" value="KAI0498557.1"/>
    <property type="molecule type" value="Genomic_DNA"/>
</dbReference>
<gene>
    <name evidence="2" type="ORF">KFK09_019445</name>
</gene>
<reference evidence="2" key="1">
    <citation type="journal article" date="2022" name="Front. Genet.">
        <title>Chromosome-Scale Assembly of the Dendrobium nobile Genome Provides Insights Into the Molecular Mechanism of the Biosynthesis of the Medicinal Active Ingredient of Dendrobium.</title>
        <authorList>
            <person name="Xu Q."/>
            <person name="Niu S.-C."/>
            <person name="Li K.-L."/>
            <person name="Zheng P.-J."/>
            <person name="Zhang X.-J."/>
            <person name="Jia Y."/>
            <person name="Liu Y."/>
            <person name="Niu Y.-X."/>
            <person name="Yu L.-H."/>
            <person name="Chen D.-F."/>
            <person name="Zhang G.-Q."/>
        </authorList>
    </citation>
    <scope>NUCLEOTIDE SEQUENCE</scope>
    <source>
        <tissue evidence="2">Leaf</tissue>
    </source>
</reference>
<comment type="caution">
    <text evidence="2">The sequence shown here is derived from an EMBL/GenBank/DDBJ whole genome shotgun (WGS) entry which is preliminary data.</text>
</comment>
<feature type="domain" description="Reverse transcriptase" evidence="1">
    <location>
        <begin position="1"/>
        <end position="70"/>
    </location>
</feature>
<dbReference type="InterPro" id="IPR043502">
    <property type="entry name" value="DNA/RNA_pol_sf"/>
</dbReference>
<dbReference type="PROSITE" id="PS50878">
    <property type="entry name" value="RT_POL"/>
    <property type="match status" value="1"/>
</dbReference>
<keyword evidence="3" id="KW-1185">Reference proteome</keyword>
<protein>
    <recommendedName>
        <fullName evidence="1">Reverse transcriptase domain-containing protein</fullName>
    </recommendedName>
</protein>
<dbReference type="Proteomes" id="UP000829196">
    <property type="component" value="Unassembled WGS sequence"/>
</dbReference>